<organism evidence="7 8">
    <name type="scientific">Candidatus Nomurabacteria bacterium RIFCSPLOWO2_01_FULL_41_12</name>
    <dbReference type="NCBI Taxonomy" id="1801774"/>
    <lineage>
        <taxon>Bacteria</taxon>
        <taxon>Candidatus Nomuraibacteriota</taxon>
    </lineage>
</organism>
<keyword evidence="2" id="KW-0813">Transport</keyword>
<dbReference type="Pfam" id="PF01384">
    <property type="entry name" value="PHO4"/>
    <property type="match status" value="2"/>
</dbReference>
<reference evidence="7 8" key="1">
    <citation type="journal article" date="2016" name="Nat. Commun.">
        <title>Thousands of microbial genomes shed light on interconnected biogeochemical processes in an aquifer system.</title>
        <authorList>
            <person name="Anantharaman K."/>
            <person name="Brown C.T."/>
            <person name="Hug L.A."/>
            <person name="Sharon I."/>
            <person name="Castelle C.J."/>
            <person name="Probst A.J."/>
            <person name="Thomas B.C."/>
            <person name="Singh A."/>
            <person name="Wilkins M.J."/>
            <person name="Karaoz U."/>
            <person name="Brodie E.L."/>
            <person name="Williams K.H."/>
            <person name="Hubbard S.S."/>
            <person name="Banfield J.F."/>
        </authorList>
    </citation>
    <scope>NUCLEOTIDE SEQUENCE [LARGE SCALE GENOMIC DNA]</scope>
</reference>
<feature type="transmembrane region" description="Helical" evidence="6">
    <location>
        <begin position="46"/>
        <end position="66"/>
    </location>
</feature>
<feature type="transmembrane region" description="Helical" evidence="6">
    <location>
        <begin position="110"/>
        <end position="131"/>
    </location>
</feature>
<name>A0A1F6WWW1_9BACT</name>
<proteinExistence type="predicted"/>
<dbReference type="GO" id="GO:0016020">
    <property type="term" value="C:membrane"/>
    <property type="evidence" value="ECO:0007669"/>
    <property type="project" value="UniProtKB-SubCell"/>
</dbReference>
<accession>A0A1F6WWW1</accession>
<protein>
    <submittedName>
        <fullName evidence="7">Inorganic phosphate transporter</fullName>
    </submittedName>
</protein>
<sequence>MIETNFVYLIFIIGVALAFDFTNGMHDAANSIATIVSTKVLSPRLAVVWAAVFNFIAFLIFGTAVAKTIGKGLIDVSIVTPTVVLAGLLGAIGWNMITWYFGLPTSSSHALIGGYTGAAVARGGFGVILTAGWTKTIIFIFLAPMIGMFLGGAFITAISWILHINKARPKPVVRWSRHTQLVSAALYSLGHGGNDAQKTMGIIASLLLSAGVIKTFFIPLWVVLAAHAAIGLGTLSGGWRIVKTMGQKIAKLRPIDGSCAETASAVSLFGATWLGVPVSTTHVITGAISGTVAARRFNAVHWDVTGRIVWAWFFTIPAASLLAAIVFYLLSLV</sequence>
<evidence type="ECO:0000256" key="2">
    <source>
        <dbReference type="ARBA" id="ARBA00022448"/>
    </source>
</evidence>
<evidence type="ECO:0000313" key="8">
    <source>
        <dbReference type="Proteomes" id="UP000176187"/>
    </source>
</evidence>
<feature type="transmembrane region" description="Helical" evidence="6">
    <location>
        <begin position="263"/>
        <end position="288"/>
    </location>
</feature>
<feature type="transmembrane region" description="Helical" evidence="6">
    <location>
        <begin position="224"/>
        <end position="242"/>
    </location>
</feature>
<evidence type="ECO:0000256" key="3">
    <source>
        <dbReference type="ARBA" id="ARBA00022692"/>
    </source>
</evidence>
<dbReference type="STRING" id="1801774.A3A05_01730"/>
<dbReference type="InterPro" id="IPR001204">
    <property type="entry name" value="Phos_transporter"/>
</dbReference>
<feature type="transmembrane region" description="Helical" evidence="6">
    <location>
        <begin position="137"/>
        <end position="162"/>
    </location>
</feature>
<evidence type="ECO:0000256" key="4">
    <source>
        <dbReference type="ARBA" id="ARBA00022989"/>
    </source>
</evidence>
<dbReference type="AlphaFoldDB" id="A0A1F6WWW1"/>
<evidence type="ECO:0000256" key="5">
    <source>
        <dbReference type="ARBA" id="ARBA00023136"/>
    </source>
</evidence>
<keyword evidence="4 6" id="KW-1133">Transmembrane helix</keyword>
<evidence type="ECO:0000256" key="6">
    <source>
        <dbReference type="SAM" id="Phobius"/>
    </source>
</evidence>
<evidence type="ECO:0000256" key="1">
    <source>
        <dbReference type="ARBA" id="ARBA00004141"/>
    </source>
</evidence>
<comment type="caution">
    <text evidence="7">The sequence shown here is derived from an EMBL/GenBank/DDBJ whole genome shotgun (WGS) entry which is preliminary data.</text>
</comment>
<dbReference type="PANTHER" id="PTHR11101">
    <property type="entry name" value="PHOSPHATE TRANSPORTER"/>
    <property type="match status" value="1"/>
</dbReference>
<dbReference type="GO" id="GO:0035435">
    <property type="term" value="P:phosphate ion transmembrane transport"/>
    <property type="evidence" value="ECO:0007669"/>
    <property type="project" value="TreeGrafter"/>
</dbReference>
<feature type="transmembrane region" description="Helical" evidence="6">
    <location>
        <begin position="78"/>
        <end position="103"/>
    </location>
</feature>
<feature type="transmembrane region" description="Helical" evidence="6">
    <location>
        <begin position="308"/>
        <end position="330"/>
    </location>
</feature>
<dbReference type="Proteomes" id="UP000176187">
    <property type="component" value="Unassembled WGS sequence"/>
</dbReference>
<feature type="transmembrane region" description="Helical" evidence="6">
    <location>
        <begin position="6"/>
        <end position="25"/>
    </location>
</feature>
<keyword evidence="3 6" id="KW-0812">Transmembrane</keyword>
<dbReference type="PANTHER" id="PTHR11101:SF80">
    <property type="entry name" value="PHOSPHATE TRANSPORTER"/>
    <property type="match status" value="1"/>
</dbReference>
<gene>
    <name evidence="7" type="ORF">A3A05_01730</name>
</gene>
<dbReference type="GO" id="GO:0005315">
    <property type="term" value="F:phosphate transmembrane transporter activity"/>
    <property type="evidence" value="ECO:0007669"/>
    <property type="project" value="InterPro"/>
</dbReference>
<dbReference type="EMBL" id="MFUY01000007">
    <property type="protein sequence ID" value="OGI86376.1"/>
    <property type="molecule type" value="Genomic_DNA"/>
</dbReference>
<comment type="subcellular location">
    <subcellularLocation>
        <location evidence="1">Membrane</location>
        <topology evidence="1">Multi-pass membrane protein</topology>
    </subcellularLocation>
</comment>
<keyword evidence="5 6" id="KW-0472">Membrane</keyword>
<evidence type="ECO:0000313" key="7">
    <source>
        <dbReference type="EMBL" id="OGI86376.1"/>
    </source>
</evidence>